<dbReference type="InterPro" id="IPR000515">
    <property type="entry name" value="MetI-like"/>
</dbReference>
<gene>
    <name evidence="9" type="ORF">SD1D_0434</name>
</gene>
<dbReference type="PANTHER" id="PTHR43386">
    <property type="entry name" value="OLIGOPEPTIDE TRANSPORT SYSTEM PERMEASE PROTEIN APPC"/>
    <property type="match status" value="1"/>
</dbReference>
<evidence type="ECO:0000256" key="6">
    <source>
        <dbReference type="ARBA" id="ARBA00023136"/>
    </source>
</evidence>
<evidence type="ECO:0000256" key="5">
    <source>
        <dbReference type="ARBA" id="ARBA00022989"/>
    </source>
</evidence>
<feature type="transmembrane region" description="Helical" evidence="7">
    <location>
        <begin position="373"/>
        <end position="397"/>
    </location>
</feature>
<dbReference type="GO" id="GO:0005886">
    <property type="term" value="C:plasma membrane"/>
    <property type="evidence" value="ECO:0007669"/>
    <property type="project" value="UniProtKB-SubCell"/>
</dbReference>
<evidence type="ECO:0000256" key="3">
    <source>
        <dbReference type="ARBA" id="ARBA00022475"/>
    </source>
</evidence>
<dbReference type="GO" id="GO:0055085">
    <property type="term" value="P:transmembrane transport"/>
    <property type="evidence" value="ECO:0007669"/>
    <property type="project" value="InterPro"/>
</dbReference>
<dbReference type="KEGG" id="hsd:SD1D_0434"/>
<dbReference type="Pfam" id="PF12911">
    <property type="entry name" value="OppC_N"/>
    <property type="match status" value="1"/>
</dbReference>
<evidence type="ECO:0000256" key="4">
    <source>
        <dbReference type="ARBA" id="ARBA00022692"/>
    </source>
</evidence>
<keyword evidence="4 7" id="KW-0812">Transmembrane</keyword>
<dbReference type="EMBL" id="LN879430">
    <property type="protein sequence ID" value="CUH91986.1"/>
    <property type="molecule type" value="Genomic_DNA"/>
</dbReference>
<evidence type="ECO:0000313" key="9">
    <source>
        <dbReference type="EMBL" id="CUH91986.1"/>
    </source>
</evidence>
<keyword evidence="5 7" id="KW-1133">Transmembrane helix</keyword>
<comment type="subcellular location">
    <subcellularLocation>
        <location evidence="1 7">Cell membrane</location>
        <topology evidence="1 7">Multi-pass membrane protein</topology>
    </subcellularLocation>
</comment>
<dbReference type="PROSITE" id="PS50928">
    <property type="entry name" value="ABC_TM1"/>
    <property type="match status" value="1"/>
</dbReference>
<dbReference type="CDD" id="cd06261">
    <property type="entry name" value="TM_PBP2"/>
    <property type="match status" value="1"/>
</dbReference>
<evidence type="ECO:0000313" key="10">
    <source>
        <dbReference type="Proteomes" id="UP000196053"/>
    </source>
</evidence>
<dbReference type="InterPro" id="IPR035906">
    <property type="entry name" value="MetI-like_sf"/>
</dbReference>
<accession>A0A0K8J2W5</accession>
<feature type="domain" description="ABC transmembrane type-1" evidence="8">
    <location>
        <begin position="369"/>
        <end position="567"/>
    </location>
</feature>
<dbReference type="InterPro" id="IPR050366">
    <property type="entry name" value="BP-dependent_transpt_permease"/>
</dbReference>
<keyword evidence="6 7" id="KW-0472">Membrane</keyword>
<keyword evidence="10" id="KW-1185">Reference proteome</keyword>
<dbReference type="SUPFAM" id="SSF161098">
    <property type="entry name" value="MetI-like"/>
    <property type="match status" value="1"/>
</dbReference>
<reference evidence="10" key="1">
    <citation type="submission" date="2015-09" db="EMBL/GenBank/DDBJ databases">
        <authorList>
            <person name="Wibberg D."/>
        </authorList>
    </citation>
    <scope>NUCLEOTIDE SEQUENCE [LARGE SCALE GENOMIC DNA]</scope>
    <source>
        <strain evidence="10">SD1D</strain>
    </source>
</reference>
<feature type="transmembrane region" description="Helical" evidence="7">
    <location>
        <begin position="489"/>
        <end position="510"/>
    </location>
</feature>
<evidence type="ECO:0000256" key="7">
    <source>
        <dbReference type="RuleBase" id="RU363032"/>
    </source>
</evidence>
<feature type="transmembrane region" description="Helical" evidence="7">
    <location>
        <begin position="40"/>
        <end position="62"/>
    </location>
</feature>
<feature type="transmembrane region" description="Helical" evidence="7">
    <location>
        <begin position="546"/>
        <end position="570"/>
    </location>
</feature>
<evidence type="ECO:0000256" key="1">
    <source>
        <dbReference type="ARBA" id="ARBA00004651"/>
    </source>
</evidence>
<dbReference type="Gene3D" id="1.10.3720.10">
    <property type="entry name" value="MetI-like"/>
    <property type="match status" value="1"/>
</dbReference>
<sequence>MSKDYENTKTSTSLALDDEQRVKVLSPGMLVAKRFFRNRLAVVGLVILASMFVFSFIGGLLAPYGETQVFKVYESVEKDYAGVSINNDYQYFDAEGETFPSVARAQLILAINKEKESFESGGVTYSLVKEGEDFYRVIQFQEVATVVSLKGINRFTAAQGETVSKEMEEAYLAASDAGEKSFELNGITYYINQKGKNTSIAKPKEISIVSKMIFNAYSPDTELDYSFRFAAQKAMNDKETFFEVNGATYEMELDEEDNTAVFYLVEGNTKTEYALVSNVSISAVDNEFLTIDFKEAIIKAIDNGDKGFVYPDKDGVDVEYKINRKNNQFTVRRHTETELINVYEAPSKKHLLGTDGNGMDIFTRLMYGGRISLIIGFVVVIIETIIGVILGGMAGYFGGWVDNLIMRVVDIVYCIPSMPLYIILGSVMDFLKIDPQLRIFMLMIILALLGWPGIARMVRGQILSLREQEFMTATEALGIRVSRRIFRHLVPNVIPQLTVIGTMSLGSIILTEATLSYLGLGVKFPFASWGNIINAVNNIYVMTNYWFVWIPAGLLILVTVLGFNFVGDGLRDAFDPKMKR</sequence>
<proteinExistence type="inferred from homology"/>
<organism evidence="9 10">
    <name type="scientific">Herbinix luporum</name>
    <dbReference type="NCBI Taxonomy" id="1679721"/>
    <lineage>
        <taxon>Bacteria</taxon>
        <taxon>Bacillati</taxon>
        <taxon>Bacillota</taxon>
        <taxon>Clostridia</taxon>
        <taxon>Lachnospirales</taxon>
        <taxon>Lachnospiraceae</taxon>
        <taxon>Herbinix</taxon>
    </lineage>
</organism>
<dbReference type="PANTHER" id="PTHR43386:SF1">
    <property type="entry name" value="D,D-DIPEPTIDE TRANSPORT SYSTEM PERMEASE PROTEIN DDPC-RELATED"/>
    <property type="match status" value="1"/>
</dbReference>
<keyword evidence="2 7" id="KW-0813">Transport</keyword>
<protein>
    <recommendedName>
        <fullName evidence="8">ABC transmembrane type-1 domain-containing protein</fullName>
    </recommendedName>
</protein>
<dbReference type="InterPro" id="IPR025966">
    <property type="entry name" value="OppC_N"/>
</dbReference>
<dbReference type="Pfam" id="PF00528">
    <property type="entry name" value="BPD_transp_1"/>
    <property type="match status" value="1"/>
</dbReference>
<feature type="transmembrane region" description="Helical" evidence="7">
    <location>
        <begin position="439"/>
        <end position="458"/>
    </location>
</feature>
<comment type="similarity">
    <text evidence="7">Belongs to the binding-protein-dependent transport system permease family.</text>
</comment>
<dbReference type="RefSeq" id="WP_242955242.1">
    <property type="nucleotide sequence ID" value="NZ_DUPS01000021.1"/>
</dbReference>
<dbReference type="AlphaFoldDB" id="A0A0K8J2W5"/>
<keyword evidence="3" id="KW-1003">Cell membrane</keyword>
<dbReference type="Proteomes" id="UP000196053">
    <property type="component" value="Chromosome I"/>
</dbReference>
<feature type="transmembrane region" description="Helical" evidence="7">
    <location>
        <begin position="404"/>
        <end position="427"/>
    </location>
</feature>
<name>A0A0K8J2W5_9FIRM</name>
<evidence type="ECO:0000256" key="2">
    <source>
        <dbReference type="ARBA" id="ARBA00022448"/>
    </source>
</evidence>
<evidence type="ECO:0000259" key="8">
    <source>
        <dbReference type="PROSITE" id="PS50928"/>
    </source>
</evidence>